<reference evidence="1" key="1">
    <citation type="journal article" date="2011" name="PLoS ONE">
        <title>The entomopathogenic bacterial endosymbionts xenorhabdus and photorhabdus: convergent lifestyles from divergent genomes.</title>
        <authorList>
            <person name="Chaston J.M."/>
            <person name="Suen G."/>
            <person name="Tucker S.L."/>
            <person name="Andersen A.W."/>
            <person name="Bhasin A."/>
            <person name="Bode E."/>
            <person name="Bode H.B."/>
            <person name="Brachmann A.O."/>
            <person name="Cowles C.E."/>
            <person name="Cowles K.N."/>
            <person name="Darby C."/>
            <person name="de Leon L."/>
            <person name="Drace K."/>
            <person name="Du Z."/>
            <person name="Givaudan A."/>
            <person name="Herbert Tran E.E."/>
            <person name="Jewell K.A."/>
            <person name="Knack J.J."/>
            <person name="Krasomil-Osterfeld K.C."/>
            <person name="Kukor R."/>
            <person name="Lanois A."/>
            <person name="Latreille P."/>
            <person name="Leimgruber N.K."/>
            <person name="Lipke C.M."/>
            <person name="Liu R."/>
            <person name="Lu X."/>
            <person name="Martens E.C."/>
            <person name="Marri P.R."/>
            <person name="Medigue C."/>
            <person name="Menard M.L."/>
            <person name="Miller N.M."/>
            <person name="Morales-Soto N."/>
            <person name="Norton S."/>
            <person name="Ogier J.C."/>
            <person name="Orchard S.S."/>
            <person name="Park D."/>
            <person name="Park Y."/>
            <person name="Qurollo B.A."/>
            <person name="Sugar D.R."/>
            <person name="Richards G.R."/>
            <person name="Rouy Z."/>
            <person name="Slominski B."/>
            <person name="Slominski K."/>
            <person name="Snyder H."/>
            <person name="Tjaden B.C."/>
            <person name="van der Hoeven R."/>
            <person name="Welch R.D."/>
            <person name="Wheeler C."/>
            <person name="Xiang B."/>
            <person name="Barbazuk B."/>
            <person name="Gaudriault S."/>
            <person name="Goodner B."/>
            <person name="Slater S.C."/>
            <person name="Forst S."/>
            <person name="Goldman B.S."/>
            <person name="Goodrich-Blair H."/>
        </authorList>
    </citation>
    <scope>NUCLEOTIDE SEQUENCE [LARGE SCALE GENOMIC DNA]</scope>
    <source>
        <strain evidence="1">SS-2004</strain>
    </source>
</reference>
<organism evidence="1 2">
    <name type="scientific">Xenorhabdus bovienii (strain SS-2004)</name>
    <name type="common">Xenorhabdus nematophila subsp. bovienii</name>
    <dbReference type="NCBI Taxonomy" id="406818"/>
    <lineage>
        <taxon>Bacteria</taxon>
        <taxon>Pseudomonadati</taxon>
        <taxon>Pseudomonadota</taxon>
        <taxon>Gammaproteobacteria</taxon>
        <taxon>Enterobacterales</taxon>
        <taxon>Morganellaceae</taxon>
        <taxon>Xenorhabdus</taxon>
    </lineage>
</organism>
<sequence>MLTAKLWKMLSLCAYSDFKEITLDLFMKVTISGVFNLTEGFEISQPQYNTDRTDTNIHVVVSFGQRS</sequence>
<dbReference type="KEGG" id="xbo:XBJ1_1131"/>
<name>D3UZX7_XENBS</name>
<evidence type="ECO:0000313" key="2">
    <source>
        <dbReference type="Proteomes" id="UP000002045"/>
    </source>
</evidence>
<proteinExistence type="predicted"/>
<gene>
    <name evidence="1" type="ordered locus">XBJ1_1131</name>
</gene>
<evidence type="ECO:0000313" key="1">
    <source>
        <dbReference type="EMBL" id="CBJ80270.1"/>
    </source>
</evidence>
<dbReference type="HOGENOM" id="CLU_206706_0_0_6"/>
<dbReference type="EMBL" id="FN667741">
    <property type="protein sequence ID" value="CBJ80270.1"/>
    <property type="molecule type" value="Genomic_DNA"/>
</dbReference>
<dbReference type="AlphaFoldDB" id="D3UZX7"/>
<dbReference type="Proteomes" id="UP000002045">
    <property type="component" value="Chromosome"/>
</dbReference>
<accession>D3UZX7</accession>
<protein>
    <submittedName>
        <fullName evidence="1">Uncharacterized protein</fullName>
    </submittedName>
</protein>